<proteinExistence type="predicted"/>
<dbReference type="PANTHER" id="PTHR33710:SF77">
    <property type="entry name" value="DNASE I-LIKE SUPERFAMILY PROTEIN"/>
    <property type="match status" value="1"/>
</dbReference>
<dbReference type="AlphaFoldDB" id="A0A6A4QZV2"/>
<keyword evidence="1" id="KW-0540">Nuclease</keyword>
<sequence length="247" mass="28883">MLVNPRPWCCIGDFNVVIGAHECKSSTLPVRLPIEEFKHFIEVGNLISLPTRGVDFTWSNRRRGVALTEKKLDISLCNEDWFHAWNQVSCCSFPRLSSDHHPIMLCSSSSDFIRKSTFRFHKMWLHNLDCKRVVSEAWRIVVHGCPMFVLSHEPRMLKKDLRHWNIHVFGDVHQRVKNAYNAVEVIQMCINESGLDAELLNQENMAQNDLLQALMVEETFWMEKAILNWHLHGDMNTSFFHKVTKIR</sequence>
<accession>A0A6A4QZV2</accession>
<name>A0A6A4QZV2_LUPAL</name>
<keyword evidence="1" id="KW-0269">Exonuclease</keyword>
<evidence type="ECO:0000313" key="2">
    <source>
        <dbReference type="Proteomes" id="UP000447434"/>
    </source>
</evidence>
<dbReference type="OrthoDB" id="1433654at2759"/>
<dbReference type="InterPro" id="IPR036691">
    <property type="entry name" value="Endo/exonu/phosph_ase_sf"/>
</dbReference>
<dbReference type="PANTHER" id="PTHR33710">
    <property type="entry name" value="BNAC02G09200D PROTEIN"/>
    <property type="match status" value="1"/>
</dbReference>
<reference evidence="2" key="1">
    <citation type="journal article" date="2020" name="Nat. Commun.">
        <title>Genome sequence of the cluster root forming white lupin.</title>
        <authorList>
            <person name="Hufnagel B."/>
            <person name="Marques A."/>
            <person name="Soriano A."/>
            <person name="Marques L."/>
            <person name="Divol F."/>
            <person name="Doumas P."/>
            <person name="Sallet E."/>
            <person name="Mancinotti D."/>
            <person name="Carrere S."/>
            <person name="Marande W."/>
            <person name="Arribat S."/>
            <person name="Keller J."/>
            <person name="Huneau C."/>
            <person name="Blein T."/>
            <person name="Aime D."/>
            <person name="Laguerre M."/>
            <person name="Taylor J."/>
            <person name="Schubert V."/>
            <person name="Nelson M."/>
            <person name="Geu-Flores F."/>
            <person name="Crespi M."/>
            <person name="Gallardo-Guerrero K."/>
            <person name="Delaux P.-M."/>
            <person name="Salse J."/>
            <person name="Berges H."/>
            <person name="Guyot R."/>
            <person name="Gouzy J."/>
            <person name="Peret B."/>
        </authorList>
    </citation>
    <scope>NUCLEOTIDE SEQUENCE [LARGE SCALE GENOMIC DNA]</scope>
    <source>
        <strain evidence="2">cv. Amiga</strain>
    </source>
</reference>
<organism evidence="1 2">
    <name type="scientific">Lupinus albus</name>
    <name type="common">White lupine</name>
    <name type="synonym">Lupinus termis</name>
    <dbReference type="NCBI Taxonomy" id="3870"/>
    <lineage>
        <taxon>Eukaryota</taxon>
        <taxon>Viridiplantae</taxon>
        <taxon>Streptophyta</taxon>
        <taxon>Embryophyta</taxon>
        <taxon>Tracheophyta</taxon>
        <taxon>Spermatophyta</taxon>
        <taxon>Magnoliopsida</taxon>
        <taxon>eudicotyledons</taxon>
        <taxon>Gunneridae</taxon>
        <taxon>Pentapetalae</taxon>
        <taxon>rosids</taxon>
        <taxon>fabids</taxon>
        <taxon>Fabales</taxon>
        <taxon>Fabaceae</taxon>
        <taxon>Papilionoideae</taxon>
        <taxon>50 kb inversion clade</taxon>
        <taxon>genistoids sensu lato</taxon>
        <taxon>core genistoids</taxon>
        <taxon>Genisteae</taxon>
        <taxon>Lupinus</taxon>
    </lineage>
</organism>
<evidence type="ECO:0000313" key="1">
    <source>
        <dbReference type="EMBL" id="KAE9619301.1"/>
    </source>
</evidence>
<keyword evidence="1" id="KW-0378">Hydrolase</keyword>
<dbReference type="EMBL" id="WOCE01000002">
    <property type="protein sequence ID" value="KAE9619301.1"/>
    <property type="molecule type" value="Genomic_DNA"/>
</dbReference>
<gene>
    <name evidence="1" type="ORF">Lalb_Chr02g0151651</name>
</gene>
<protein>
    <submittedName>
        <fullName evidence="1">Putative endonuclease/exonuclease/phosphatase</fullName>
    </submittedName>
</protein>
<dbReference type="Proteomes" id="UP000447434">
    <property type="component" value="Chromosome 2"/>
</dbReference>
<keyword evidence="2" id="KW-1185">Reference proteome</keyword>
<dbReference type="Gene3D" id="3.60.10.10">
    <property type="entry name" value="Endonuclease/exonuclease/phosphatase"/>
    <property type="match status" value="1"/>
</dbReference>
<comment type="caution">
    <text evidence="1">The sequence shown here is derived from an EMBL/GenBank/DDBJ whole genome shotgun (WGS) entry which is preliminary data.</text>
</comment>
<dbReference type="GO" id="GO:0004519">
    <property type="term" value="F:endonuclease activity"/>
    <property type="evidence" value="ECO:0007669"/>
    <property type="project" value="UniProtKB-KW"/>
</dbReference>
<dbReference type="SUPFAM" id="SSF56219">
    <property type="entry name" value="DNase I-like"/>
    <property type="match status" value="1"/>
</dbReference>
<dbReference type="GO" id="GO:0004527">
    <property type="term" value="F:exonuclease activity"/>
    <property type="evidence" value="ECO:0007669"/>
    <property type="project" value="UniProtKB-KW"/>
</dbReference>
<keyword evidence="1" id="KW-0255">Endonuclease</keyword>